<protein>
    <recommendedName>
        <fullName evidence="11">G-protein coupled receptors family 1 profile domain-containing protein</fullName>
    </recommendedName>
</protein>
<evidence type="ECO:0000256" key="8">
    <source>
        <dbReference type="ARBA" id="ARBA00023170"/>
    </source>
</evidence>
<evidence type="ECO:0000256" key="3">
    <source>
        <dbReference type="ARBA" id="ARBA00022692"/>
    </source>
</evidence>
<name>A0A452H1V6_9SAUR</name>
<evidence type="ECO:0000256" key="5">
    <source>
        <dbReference type="ARBA" id="ARBA00022989"/>
    </source>
</evidence>
<feature type="transmembrane region" description="Helical" evidence="10">
    <location>
        <begin position="60"/>
        <end position="80"/>
    </location>
</feature>
<organism evidence="12 13">
    <name type="scientific">Gopherus agassizii</name>
    <name type="common">Agassiz's desert tortoise</name>
    <dbReference type="NCBI Taxonomy" id="38772"/>
    <lineage>
        <taxon>Eukaryota</taxon>
        <taxon>Metazoa</taxon>
        <taxon>Chordata</taxon>
        <taxon>Craniata</taxon>
        <taxon>Vertebrata</taxon>
        <taxon>Euteleostomi</taxon>
        <taxon>Archelosauria</taxon>
        <taxon>Testudinata</taxon>
        <taxon>Testudines</taxon>
        <taxon>Cryptodira</taxon>
        <taxon>Durocryptodira</taxon>
        <taxon>Testudinoidea</taxon>
        <taxon>Testudinidae</taxon>
        <taxon>Gopherus</taxon>
    </lineage>
</organism>
<dbReference type="Ensembl" id="ENSGAGT00000009645.1">
    <property type="protein sequence ID" value="ENSGAGP00000008376.1"/>
    <property type="gene ID" value="ENSGAGG00000006660.1"/>
</dbReference>
<keyword evidence="13" id="KW-1185">Reference proteome</keyword>
<evidence type="ECO:0000256" key="4">
    <source>
        <dbReference type="ARBA" id="ARBA00022725"/>
    </source>
</evidence>
<keyword evidence="7 10" id="KW-0472">Membrane</keyword>
<dbReference type="CDD" id="cd15912">
    <property type="entry name" value="7tmA_OR6C-like"/>
    <property type="match status" value="1"/>
</dbReference>
<evidence type="ECO:0000313" key="13">
    <source>
        <dbReference type="Proteomes" id="UP000291020"/>
    </source>
</evidence>
<keyword evidence="8" id="KW-0675">Receptor</keyword>
<reference evidence="13" key="1">
    <citation type="journal article" date="2017" name="PLoS ONE">
        <title>The Agassiz's desert tortoise genome provides a resource for the conservation of a threatened species.</title>
        <authorList>
            <person name="Tollis M."/>
            <person name="DeNardo D.F."/>
            <person name="Cornelius J.A."/>
            <person name="Dolby G.A."/>
            <person name="Edwards T."/>
            <person name="Henen B.T."/>
            <person name="Karl A.E."/>
            <person name="Murphy R.W."/>
            <person name="Kusumi K."/>
        </authorList>
    </citation>
    <scope>NUCLEOTIDE SEQUENCE [LARGE SCALE GENOMIC DNA]</scope>
</reference>
<evidence type="ECO:0000256" key="10">
    <source>
        <dbReference type="SAM" id="Phobius"/>
    </source>
</evidence>
<reference evidence="12" key="3">
    <citation type="submission" date="2025-09" db="UniProtKB">
        <authorList>
            <consortium name="Ensembl"/>
        </authorList>
    </citation>
    <scope>IDENTIFICATION</scope>
</reference>
<dbReference type="InterPro" id="IPR000276">
    <property type="entry name" value="GPCR_Rhodpsn"/>
</dbReference>
<dbReference type="PANTHER" id="PTHR26454:SF18">
    <property type="entry name" value="OLFACTORY RECEPTOR 6C76"/>
    <property type="match status" value="1"/>
</dbReference>
<keyword evidence="4" id="KW-0552">Olfaction</keyword>
<dbReference type="FunFam" id="1.20.1070.10:FF:000013">
    <property type="entry name" value="Olfactory receptor"/>
    <property type="match status" value="1"/>
</dbReference>
<dbReference type="Proteomes" id="UP000291020">
    <property type="component" value="Unassembled WGS sequence"/>
</dbReference>
<keyword evidence="2" id="KW-1003">Cell membrane</keyword>
<keyword evidence="9" id="KW-0807">Transducer</keyword>
<evidence type="ECO:0000256" key="7">
    <source>
        <dbReference type="ARBA" id="ARBA00023136"/>
    </source>
</evidence>
<feature type="transmembrane region" description="Helical" evidence="10">
    <location>
        <begin position="271"/>
        <end position="290"/>
    </location>
</feature>
<keyword evidence="6" id="KW-0297">G-protein coupled receptor</keyword>
<keyword evidence="5 10" id="KW-1133">Transmembrane helix</keyword>
<keyword evidence="4" id="KW-0716">Sensory transduction</keyword>
<dbReference type="InterPro" id="IPR000725">
    <property type="entry name" value="Olfact_rcpt"/>
</dbReference>
<proteinExistence type="predicted"/>
<keyword evidence="3 10" id="KW-0812">Transmembrane</keyword>
<feature type="transmembrane region" description="Helical" evidence="10">
    <location>
        <begin position="195"/>
        <end position="223"/>
    </location>
</feature>
<dbReference type="Pfam" id="PF13853">
    <property type="entry name" value="7tm_4"/>
    <property type="match status" value="1"/>
</dbReference>
<dbReference type="PRINTS" id="PR00237">
    <property type="entry name" value="GPCRRHODOPSN"/>
</dbReference>
<reference evidence="12" key="2">
    <citation type="submission" date="2025-08" db="UniProtKB">
        <authorList>
            <consortium name="Ensembl"/>
        </authorList>
    </citation>
    <scope>IDENTIFICATION</scope>
</reference>
<dbReference type="STRING" id="38772.ENSGAGP00000008376"/>
<dbReference type="AlphaFoldDB" id="A0A452H1V6"/>
<evidence type="ECO:0000256" key="6">
    <source>
        <dbReference type="ARBA" id="ARBA00023040"/>
    </source>
</evidence>
<feature type="transmembrane region" description="Helical" evidence="10">
    <location>
        <begin position="142"/>
        <end position="166"/>
    </location>
</feature>
<dbReference type="PANTHER" id="PTHR26454">
    <property type="entry name" value="OLFACTORY RECEPTOR"/>
    <property type="match status" value="1"/>
</dbReference>
<comment type="subcellular location">
    <subcellularLocation>
        <location evidence="1">Cell membrane</location>
        <topology evidence="1">Multi-pass membrane protein</topology>
    </subcellularLocation>
</comment>
<accession>A0A452H1V6</accession>
<feature type="transmembrane region" description="Helical" evidence="10">
    <location>
        <begin position="100"/>
        <end position="121"/>
    </location>
</feature>
<dbReference type="InterPro" id="IPR017452">
    <property type="entry name" value="GPCR_Rhodpsn_7TM"/>
</dbReference>
<evidence type="ECO:0000256" key="9">
    <source>
        <dbReference type="ARBA" id="ARBA00023224"/>
    </source>
</evidence>
<dbReference type="InterPro" id="IPR047132">
    <property type="entry name" value="Olfact_rcpt_6C-like"/>
</dbReference>
<dbReference type="GO" id="GO:0005886">
    <property type="term" value="C:plasma membrane"/>
    <property type="evidence" value="ECO:0007669"/>
    <property type="project" value="UniProtKB-SubCell"/>
</dbReference>
<feature type="transmembrane region" description="Helical" evidence="10">
    <location>
        <begin position="235"/>
        <end position="259"/>
    </location>
</feature>
<feature type="transmembrane region" description="Helical" evidence="10">
    <location>
        <begin position="23"/>
        <end position="48"/>
    </location>
</feature>
<evidence type="ECO:0000256" key="2">
    <source>
        <dbReference type="ARBA" id="ARBA00022475"/>
    </source>
</evidence>
<evidence type="ECO:0000259" key="11">
    <source>
        <dbReference type="PROSITE" id="PS50262"/>
    </source>
</evidence>
<evidence type="ECO:0000313" key="12">
    <source>
        <dbReference type="Ensembl" id="ENSGAGP00000008376.1"/>
    </source>
</evidence>
<dbReference type="SUPFAM" id="SSF81321">
    <property type="entry name" value="Family A G protein-coupled receptor-like"/>
    <property type="match status" value="1"/>
</dbReference>
<dbReference type="GO" id="GO:0004930">
    <property type="term" value="F:G protein-coupled receptor activity"/>
    <property type="evidence" value="ECO:0007669"/>
    <property type="project" value="UniProtKB-KW"/>
</dbReference>
<sequence>MKNQSTVVEFIILGLSNSCCLNIALFVILLVIFLLTIMGNITVVSLSLMDHRLQSPMYYFLRNFSFLEICFTSVIMPRFLYSLLTERKFISLPGCFLQLLLFFVLGTCVFFHVAIMSFARYMAICHPLHYGTIMNGRVCFQLVLGCWVMSFLLIFPPTFVVVLLPFCGPNVINHFYCDTAALLQLSCVDTGHIEVMILVSATIILLGTLTVTIVSYGCIISTIMRIPSTTGRKKAFSTCSAHLMVVVILYSSSIFRYIRPEQRGARDFDKVVSFLYSVVAQLFNPYIYALRNEQVKQALKGVCDRAFSKSVRLS</sequence>
<dbReference type="GO" id="GO:0004984">
    <property type="term" value="F:olfactory receptor activity"/>
    <property type="evidence" value="ECO:0007669"/>
    <property type="project" value="InterPro"/>
</dbReference>
<dbReference type="PROSITE" id="PS50262">
    <property type="entry name" value="G_PROTEIN_RECEP_F1_2"/>
    <property type="match status" value="1"/>
</dbReference>
<evidence type="ECO:0000256" key="1">
    <source>
        <dbReference type="ARBA" id="ARBA00004651"/>
    </source>
</evidence>
<dbReference type="Gene3D" id="1.20.1070.10">
    <property type="entry name" value="Rhodopsin 7-helix transmembrane proteins"/>
    <property type="match status" value="1"/>
</dbReference>
<dbReference type="PRINTS" id="PR00245">
    <property type="entry name" value="OLFACTORYR"/>
</dbReference>
<feature type="domain" description="G-protein coupled receptors family 1 profile" evidence="11">
    <location>
        <begin position="39"/>
        <end position="288"/>
    </location>
</feature>